<feature type="non-terminal residue" evidence="1">
    <location>
        <position position="83"/>
    </location>
</feature>
<evidence type="ECO:0000313" key="2">
    <source>
        <dbReference type="Proteomes" id="UP001188597"/>
    </source>
</evidence>
<protein>
    <submittedName>
        <fullName evidence="1">Uncharacterized protein</fullName>
    </submittedName>
</protein>
<proteinExistence type="predicted"/>
<dbReference type="EMBL" id="JAVXUP010001727">
    <property type="protein sequence ID" value="KAK3008682.1"/>
    <property type="molecule type" value="Genomic_DNA"/>
</dbReference>
<accession>A0AA88VH97</accession>
<evidence type="ECO:0000313" key="1">
    <source>
        <dbReference type="EMBL" id="KAK3008682.1"/>
    </source>
</evidence>
<reference evidence="1" key="1">
    <citation type="submission" date="2022-12" db="EMBL/GenBank/DDBJ databases">
        <title>Draft genome assemblies for two species of Escallonia (Escalloniales).</title>
        <authorList>
            <person name="Chanderbali A."/>
            <person name="Dervinis C."/>
            <person name="Anghel I."/>
            <person name="Soltis D."/>
            <person name="Soltis P."/>
            <person name="Zapata F."/>
        </authorList>
    </citation>
    <scope>NUCLEOTIDE SEQUENCE</scope>
    <source>
        <strain evidence="1">UCBG64.0493</strain>
        <tissue evidence="1">Leaf</tissue>
    </source>
</reference>
<dbReference type="Proteomes" id="UP001188597">
    <property type="component" value="Unassembled WGS sequence"/>
</dbReference>
<organism evidence="1 2">
    <name type="scientific">Escallonia herrerae</name>
    <dbReference type="NCBI Taxonomy" id="1293975"/>
    <lineage>
        <taxon>Eukaryota</taxon>
        <taxon>Viridiplantae</taxon>
        <taxon>Streptophyta</taxon>
        <taxon>Embryophyta</taxon>
        <taxon>Tracheophyta</taxon>
        <taxon>Spermatophyta</taxon>
        <taxon>Magnoliopsida</taxon>
        <taxon>eudicotyledons</taxon>
        <taxon>Gunneridae</taxon>
        <taxon>Pentapetalae</taxon>
        <taxon>asterids</taxon>
        <taxon>campanulids</taxon>
        <taxon>Escalloniales</taxon>
        <taxon>Escalloniaceae</taxon>
        <taxon>Escallonia</taxon>
    </lineage>
</organism>
<name>A0AA88VH97_9ASTE</name>
<sequence length="83" mass="9208">GDYDNGPHTVPEDLEEAIRDVVQPLSNLKLNAEQPIGISSPWRPKLSKVDVWYATFGSNMSSSRFFCYIKGGQMEYGEKVVGG</sequence>
<keyword evidence="2" id="KW-1185">Reference proteome</keyword>
<dbReference type="AlphaFoldDB" id="A0AA88VH97"/>
<comment type="caution">
    <text evidence="1">The sequence shown here is derived from an EMBL/GenBank/DDBJ whole genome shotgun (WGS) entry which is preliminary data.</text>
</comment>
<gene>
    <name evidence="1" type="ORF">RJ639_014974</name>
</gene>